<keyword evidence="1" id="KW-0521">NADP</keyword>
<accession>A0A088RRE5</accession>
<dbReference type="EC" id="1.6.5.5" evidence="4"/>
<dbReference type="RefSeq" id="XP_010699260.1">
    <property type="nucleotide sequence ID" value="XM_010700958.1"/>
</dbReference>
<dbReference type="InterPro" id="IPR020843">
    <property type="entry name" value="ER"/>
</dbReference>
<dbReference type="GeneID" id="22575308"/>
<dbReference type="InterPro" id="IPR014189">
    <property type="entry name" value="Quinone_OxRdtase_PIG3"/>
</dbReference>
<evidence type="ECO:0000256" key="1">
    <source>
        <dbReference type="ARBA" id="ARBA00022857"/>
    </source>
</evidence>
<evidence type="ECO:0000313" key="5">
    <source>
        <dbReference type="Proteomes" id="UP000063063"/>
    </source>
</evidence>
<dbReference type="PANTHER" id="PTHR48106:SF18">
    <property type="entry name" value="QUINONE OXIDOREDUCTASE PIG3"/>
    <property type="match status" value="1"/>
</dbReference>
<dbReference type="OrthoDB" id="3509362at2759"/>
<dbReference type="AlphaFoldDB" id="A0A088RRE5"/>
<dbReference type="InterPro" id="IPR011032">
    <property type="entry name" value="GroES-like_sf"/>
</dbReference>
<sequence length="340" mass="36608">MMRAVVLKGFGGADMMTLGEVPKAAVKKGTDVLIKVMAAGVNRAGVSQWRDRYELPDGANSLLGLEVAGIVEQVGSDVVGRVKEGDRVMALLPGGGYADYAVAHMGCVMAMPQGYTFTEAAAIPEAFITAWQILNRHGKVKARQRVLIHAGASCIGSASAQITEKYFRATAITTSPEEKLGECKAYASVALSHARDELGWAFAPKVKCLFGEESVNVIVDSVFGGTYLTENAQVLAPNGHLIVIAFMGGALVRVNALPLFREKAQIAFSKLHCRSDQYKMELVTSFEREIVPYMSERIISTIVSRTFPLEEAASAHKFVEENGDYGKVVLTVCEPSKAIS</sequence>
<dbReference type="VEuPathDB" id="TriTrypDB:LPAL13_230017000"/>
<feature type="domain" description="Enoyl reductase (ER)" evidence="3">
    <location>
        <begin position="11"/>
        <end position="330"/>
    </location>
</feature>
<dbReference type="KEGG" id="lpan:LPMP_231030"/>
<dbReference type="GO" id="GO:0003960">
    <property type="term" value="F:quinone reductase (NADPH) activity"/>
    <property type="evidence" value="ECO:0007669"/>
    <property type="project" value="UniProtKB-EC"/>
</dbReference>
<evidence type="ECO:0000256" key="2">
    <source>
        <dbReference type="ARBA" id="ARBA00023002"/>
    </source>
</evidence>
<dbReference type="EMBL" id="CP009392">
    <property type="protein sequence ID" value="AIN98553.1"/>
    <property type="molecule type" value="Genomic_DNA"/>
</dbReference>
<dbReference type="eggNOG" id="KOG1198">
    <property type="taxonomic scope" value="Eukaryota"/>
</dbReference>
<dbReference type="Gene3D" id="3.40.50.720">
    <property type="entry name" value="NAD(P)-binding Rossmann-like Domain"/>
    <property type="match status" value="1"/>
</dbReference>
<dbReference type="Pfam" id="PF13602">
    <property type="entry name" value="ADH_zinc_N_2"/>
    <property type="match status" value="1"/>
</dbReference>
<dbReference type="GO" id="GO:0070402">
    <property type="term" value="F:NADPH binding"/>
    <property type="evidence" value="ECO:0007669"/>
    <property type="project" value="TreeGrafter"/>
</dbReference>
<dbReference type="PANTHER" id="PTHR48106">
    <property type="entry name" value="QUINONE OXIDOREDUCTASE PIG3-RELATED"/>
    <property type="match status" value="1"/>
</dbReference>
<dbReference type="InterPro" id="IPR036291">
    <property type="entry name" value="NAD(P)-bd_dom_sf"/>
</dbReference>
<dbReference type="InterPro" id="IPR013154">
    <property type="entry name" value="ADH-like_N"/>
</dbReference>
<dbReference type="SUPFAM" id="SSF51735">
    <property type="entry name" value="NAD(P)-binding Rossmann-fold domains"/>
    <property type="match status" value="1"/>
</dbReference>
<keyword evidence="2 4" id="KW-0560">Oxidoreductase</keyword>
<dbReference type="VEuPathDB" id="TriTrypDB:LPMP_231030"/>
<name>A0A088RRE5_LEIPA</name>
<dbReference type="SUPFAM" id="SSF50129">
    <property type="entry name" value="GroES-like"/>
    <property type="match status" value="1"/>
</dbReference>
<dbReference type="Proteomes" id="UP000063063">
    <property type="component" value="Chromosome 23"/>
</dbReference>
<evidence type="ECO:0000313" key="4">
    <source>
        <dbReference type="EMBL" id="AIN98553.1"/>
    </source>
</evidence>
<dbReference type="Pfam" id="PF08240">
    <property type="entry name" value="ADH_N"/>
    <property type="match status" value="1"/>
</dbReference>
<protein>
    <submittedName>
        <fullName evidence="4">Alcohol dehydrogenase, putative</fullName>
        <ecNumber evidence="4">1.6.5.5</ecNumber>
    </submittedName>
</protein>
<dbReference type="SMART" id="SM00829">
    <property type="entry name" value="PKS_ER"/>
    <property type="match status" value="1"/>
</dbReference>
<evidence type="ECO:0000259" key="3">
    <source>
        <dbReference type="SMART" id="SM00829"/>
    </source>
</evidence>
<reference evidence="4 5" key="1">
    <citation type="journal article" date="2015" name="Sci. Rep.">
        <title>The genome of Leishmania panamensis: insights into genomics of the L. (Viannia) subgenus.</title>
        <authorList>
            <person name="Llanes A."/>
            <person name="Restrepo C.M."/>
            <person name="Vecchio G.D."/>
            <person name="Anguizola F.J."/>
            <person name="Lleonart R."/>
        </authorList>
    </citation>
    <scope>NUCLEOTIDE SEQUENCE [LARGE SCALE GENOMIC DNA]</scope>
    <source>
        <strain evidence="4 5">MHOM/PA/94/PSC-1</strain>
    </source>
</reference>
<keyword evidence="5" id="KW-1185">Reference proteome</keyword>
<dbReference type="CDD" id="cd05276">
    <property type="entry name" value="p53_inducible_oxidoreductase"/>
    <property type="match status" value="1"/>
</dbReference>
<proteinExistence type="predicted"/>
<gene>
    <name evidence="4" type="ORF">LPMP_231030</name>
</gene>
<organism evidence="4 5">
    <name type="scientific">Leishmania panamensis</name>
    <dbReference type="NCBI Taxonomy" id="5679"/>
    <lineage>
        <taxon>Eukaryota</taxon>
        <taxon>Discoba</taxon>
        <taxon>Euglenozoa</taxon>
        <taxon>Kinetoplastea</taxon>
        <taxon>Metakinetoplastina</taxon>
        <taxon>Trypanosomatida</taxon>
        <taxon>Trypanosomatidae</taxon>
        <taxon>Leishmaniinae</taxon>
        <taxon>Leishmania</taxon>
        <taxon>Leishmania guyanensis species complex</taxon>
    </lineage>
</organism>
<dbReference type="Gene3D" id="3.90.180.10">
    <property type="entry name" value="Medium-chain alcohol dehydrogenases, catalytic domain"/>
    <property type="match status" value="1"/>
</dbReference>